<comment type="caution">
    <text evidence="2">The sequence shown here is derived from an EMBL/GenBank/DDBJ whole genome shotgun (WGS) entry which is preliminary data.</text>
</comment>
<feature type="transmembrane region" description="Helical" evidence="1">
    <location>
        <begin position="12"/>
        <end position="32"/>
    </location>
</feature>
<proteinExistence type="predicted"/>
<feature type="transmembrane region" description="Helical" evidence="1">
    <location>
        <begin position="52"/>
        <end position="77"/>
    </location>
</feature>
<evidence type="ECO:0008006" key="4">
    <source>
        <dbReference type="Google" id="ProtNLM"/>
    </source>
</evidence>
<keyword evidence="3" id="KW-1185">Reference proteome</keyword>
<name>A0A1S1N6K7_9GAMM</name>
<dbReference type="AlphaFoldDB" id="A0A1S1N6K7"/>
<dbReference type="STRING" id="327939.BIW53_13330"/>
<feature type="transmembrane region" description="Helical" evidence="1">
    <location>
        <begin position="131"/>
        <end position="153"/>
    </location>
</feature>
<dbReference type="OrthoDB" id="6298511at2"/>
<keyword evidence="1" id="KW-0472">Membrane</keyword>
<evidence type="ECO:0000256" key="1">
    <source>
        <dbReference type="SAM" id="Phobius"/>
    </source>
</evidence>
<keyword evidence="1" id="KW-0812">Transmembrane</keyword>
<dbReference type="EMBL" id="MNAN01000032">
    <property type="protein sequence ID" value="OHU94993.1"/>
    <property type="molecule type" value="Genomic_DNA"/>
</dbReference>
<dbReference type="Proteomes" id="UP000180253">
    <property type="component" value="Unassembled WGS sequence"/>
</dbReference>
<evidence type="ECO:0000313" key="3">
    <source>
        <dbReference type="Proteomes" id="UP000180253"/>
    </source>
</evidence>
<protein>
    <recommendedName>
        <fullName evidence="4">DUF2975 domain-containing protein</fullName>
    </recommendedName>
</protein>
<reference evidence="2 3" key="1">
    <citation type="submission" date="2016-10" db="EMBL/GenBank/DDBJ databases">
        <title>Pseudoalteromonas amylolytica sp. nov., isolated from the surface seawater.</title>
        <authorList>
            <person name="Wu Y.-H."/>
            <person name="Cheng H."/>
            <person name="Jin X.-B."/>
            <person name="Wang C.-S."/>
            <person name="Xu X.-W."/>
        </authorList>
    </citation>
    <scope>NUCLEOTIDE SEQUENCE [LARGE SCALE GENOMIC DNA]</scope>
    <source>
        <strain evidence="2 3">JCM 12483</strain>
    </source>
</reference>
<gene>
    <name evidence="2" type="ORF">BIW53_13330</name>
</gene>
<sequence length="167" mass="19263">MDKIQKISGVMRWTVLLIAVVVISYLLYQQWIENTIAYFENEMLYHLWESDQASNGLITLFLAPILVLMALSVYWIFALLGQFQQGEFFSPLALRYYVAFIWTKVAGLLYKLLLSIVVAKWHGALFDSNKLIIHLEFGYLTTLILMGLVAYLLKAAKAIEDENKEFV</sequence>
<evidence type="ECO:0000313" key="2">
    <source>
        <dbReference type="EMBL" id="OHU94993.1"/>
    </source>
</evidence>
<keyword evidence="1" id="KW-1133">Transmembrane helix</keyword>
<feature type="transmembrane region" description="Helical" evidence="1">
    <location>
        <begin position="97"/>
        <end position="119"/>
    </location>
</feature>
<accession>A0A1S1N6K7</accession>
<dbReference type="RefSeq" id="WP_070992509.1">
    <property type="nucleotide sequence ID" value="NZ_CBCSHD010000018.1"/>
</dbReference>
<organism evidence="2 3">
    <name type="scientific">Pseudoalteromonas byunsanensis</name>
    <dbReference type="NCBI Taxonomy" id="327939"/>
    <lineage>
        <taxon>Bacteria</taxon>
        <taxon>Pseudomonadati</taxon>
        <taxon>Pseudomonadota</taxon>
        <taxon>Gammaproteobacteria</taxon>
        <taxon>Alteromonadales</taxon>
        <taxon>Pseudoalteromonadaceae</taxon>
        <taxon>Pseudoalteromonas</taxon>
    </lineage>
</organism>